<evidence type="ECO:0000256" key="2">
    <source>
        <dbReference type="ARBA" id="ARBA00009437"/>
    </source>
</evidence>
<protein>
    <submittedName>
        <fullName evidence="7">LysR family transcriptional regulator</fullName>
    </submittedName>
</protein>
<feature type="domain" description="HTH lysR-type" evidence="6">
    <location>
        <begin position="1"/>
        <end position="59"/>
    </location>
</feature>
<dbReference type="EMBL" id="QRGO01000001">
    <property type="protein sequence ID" value="RDV03294.1"/>
    <property type="molecule type" value="Genomic_DNA"/>
</dbReference>
<dbReference type="AlphaFoldDB" id="A0A371B6X0"/>
<dbReference type="GO" id="GO:0032993">
    <property type="term" value="C:protein-DNA complex"/>
    <property type="evidence" value="ECO:0007669"/>
    <property type="project" value="TreeGrafter"/>
</dbReference>
<dbReference type="Gene3D" id="3.40.190.10">
    <property type="entry name" value="Periplasmic binding protein-like II"/>
    <property type="match status" value="2"/>
</dbReference>
<dbReference type="OrthoDB" id="9811588at2"/>
<evidence type="ECO:0000256" key="5">
    <source>
        <dbReference type="ARBA" id="ARBA00023163"/>
    </source>
</evidence>
<proteinExistence type="inferred from homology"/>
<dbReference type="GO" id="GO:0003700">
    <property type="term" value="F:DNA-binding transcription factor activity"/>
    <property type="evidence" value="ECO:0007669"/>
    <property type="project" value="InterPro"/>
</dbReference>
<comment type="caution">
    <text evidence="7">The sequence shown here is derived from an EMBL/GenBank/DDBJ whole genome shotgun (WGS) entry which is preliminary data.</text>
</comment>
<dbReference type="RefSeq" id="WP_115515320.1">
    <property type="nucleotide sequence ID" value="NZ_QRGO01000001.1"/>
</dbReference>
<dbReference type="Pfam" id="PF00126">
    <property type="entry name" value="HTH_1"/>
    <property type="match status" value="1"/>
</dbReference>
<dbReference type="InterPro" id="IPR036390">
    <property type="entry name" value="WH_DNA-bd_sf"/>
</dbReference>
<keyword evidence="3" id="KW-0805">Transcription regulation</keyword>
<keyword evidence="4" id="KW-0238">DNA-binding</keyword>
<dbReference type="CDD" id="cd08414">
    <property type="entry name" value="PBP2_LTTR_aromatics_like"/>
    <property type="match status" value="1"/>
</dbReference>
<dbReference type="SUPFAM" id="SSF53850">
    <property type="entry name" value="Periplasmic binding protein-like II"/>
    <property type="match status" value="1"/>
</dbReference>
<dbReference type="PROSITE" id="PS50931">
    <property type="entry name" value="HTH_LYSR"/>
    <property type="match status" value="1"/>
</dbReference>
<dbReference type="Gene3D" id="1.10.10.10">
    <property type="entry name" value="Winged helix-like DNA-binding domain superfamily/Winged helix DNA-binding domain"/>
    <property type="match status" value="1"/>
</dbReference>
<dbReference type="PANTHER" id="PTHR30346">
    <property type="entry name" value="TRANSCRIPTIONAL DUAL REGULATOR HCAR-RELATED"/>
    <property type="match status" value="1"/>
</dbReference>
<dbReference type="PANTHER" id="PTHR30346:SF30">
    <property type="entry name" value="SMALL NEUTRAL PROTEASE REGULATORY PROTEIN"/>
    <property type="match status" value="1"/>
</dbReference>
<gene>
    <name evidence="7" type="ORF">DXH78_01045</name>
</gene>
<dbReference type="SUPFAM" id="SSF46785">
    <property type="entry name" value="Winged helix' DNA-binding domain"/>
    <property type="match status" value="1"/>
</dbReference>
<evidence type="ECO:0000313" key="8">
    <source>
        <dbReference type="Proteomes" id="UP000263993"/>
    </source>
</evidence>
<dbReference type="Pfam" id="PF03466">
    <property type="entry name" value="LysR_substrate"/>
    <property type="match status" value="1"/>
</dbReference>
<evidence type="ECO:0000259" key="6">
    <source>
        <dbReference type="PROSITE" id="PS50931"/>
    </source>
</evidence>
<accession>A0A371B6X0</accession>
<sequence>MELRHLKYFTAVAEELHFGRAAARLNISAPTLSNQILALENMLGAKLFLRRTKSSVTLTQTGSRFLIEAYATLKQAANAEMVGRRAARGDIGSIALGYIFSAGMSGFVSRQLVDFREKHPDVSLQLRRAVTFEQFRALTDDTLDVGLTAAPQSYPSGLTGFIVDRQPYYVAIPEGNPIAQLKRVTPNDIADEPFIAVSLEMEVGFGGGNIAAITPPGRSLRIIERGADIFSVITLCASGLGLSVMSEPMSNVKVPGLVFRKVEGTSRTFDLALVHRRNESAPAVKSFIDFMRSRTRVKSS</sequence>
<keyword evidence="8" id="KW-1185">Reference proteome</keyword>
<dbReference type="InterPro" id="IPR000847">
    <property type="entry name" value="LysR_HTH_N"/>
</dbReference>
<dbReference type="InterPro" id="IPR036388">
    <property type="entry name" value="WH-like_DNA-bd_sf"/>
</dbReference>
<dbReference type="Proteomes" id="UP000263993">
    <property type="component" value="Unassembled WGS sequence"/>
</dbReference>
<dbReference type="GO" id="GO:0003677">
    <property type="term" value="F:DNA binding"/>
    <property type="evidence" value="ECO:0007669"/>
    <property type="project" value="UniProtKB-KW"/>
</dbReference>
<comment type="similarity">
    <text evidence="2">Belongs to the LysR transcriptional regulatory family.</text>
</comment>
<evidence type="ECO:0000256" key="3">
    <source>
        <dbReference type="ARBA" id="ARBA00023015"/>
    </source>
</evidence>
<reference evidence="8" key="1">
    <citation type="submission" date="2018-08" db="EMBL/GenBank/DDBJ databases">
        <authorList>
            <person name="Kim S.-J."/>
            <person name="Jung G.-Y."/>
        </authorList>
    </citation>
    <scope>NUCLEOTIDE SEQUENCE [LARGE SCALE GENOMIC DNA]</scope>
    <source>
        <strain evidence="8">GY_H</strain>
    </source>
</reference>
<evidence type="ECO:0000256" key="1">
    <source>
        <dbReference type="ARBA" id="ARBA00003502"/>
    </source>
</evidence>
<dbReference type="PRINTS" id="PR00039">
    <property type="entry name" value="HTHLYSR"/>
</dbReference>
<name>A0A371B6X0_9BRAD</name>
<dbReference type="FunFam" id="1.10.10.10:FF:000001">
    <property type="entry name" value="LysR family transcriptional regulator"/>
    <property type="match status" value="1"/>
</dbReference>
<evidence type="ECO:0000256" key="4">
    <source>
        <dbReference type="ARBA" id="ARBA00023125"/>
    </source>
</evidence>
<keyword evidence="5" id="KW-0804">Transcription</keyword>
<comment type="function">
    <text evidence="1">NodD regulates the expression of the nodABCFE genes which encode other nodulation proteins. NodD is also a negative regulator of its own expression. Binds flavonoids as inducers.</text>
</comment>
<dbReference type="InterPro" id="IPR005119">
    <property type="entry name" value="LysR_subst-bd"/>
</dbReference>
<organism evidence="7 8">
    <name type="scientific">Undibacter mobilis</name>
    <dbReference type="NCBI Taxonomy" id="2292256"/>
    <lineage>
        <taxon>Bacteria</taxon>
        <taxon>Pseudomonadati</taxon>
        <taxon>Pseudomonadota</taxon>
        <taxon>Alphaproteobacteria</taxon>
        <taxon>Hyphomicrobiales</taxon>
        <taxon>Nitrobacteraceae</taxon>
        <taxon>Undibacter</taxon>
    </lineage>
</organism>
<evidence type="ECO:0000313" key="7">
    <source>
        <dbReference type="EMBL" id="RDV03294.1"/>
    </source>
</evidence>